<evidence type="ECO:0000313" key="2">
    <source>
        <dbReference type="Proteomes" id="UP001404845"/>
    </source>
</evidence>
<accession>A0ABU9Z742</accession>
<dbReference type="EMBL" id="JAQYXL010000001">
    <property type="protein sequence ID" value="MEN3227164.1"/>
    <property type="molecule type" value="Genomic_DNA"/>
</dbReference>
<organism evidence="1 2">
    <name type="scientific">Methylorubrum rhodesianum</name>
    <dbReference type="NCBI Taxonomy" id="29427"/>
    <lineage>
        <taxon>Bacteria</taxon>
        <taxon>Pseudomonadati</taxon>
        <taxon>Pseudomonadota</taxon>
        <taxon>Alphaproteobacteria</taxon>
        <taxon>Hyphomicrobiales</taxon>
        <taxon>Methylobacteriaceae</taxon>
        <taxon>Methylorubrum</taxon>
    </lineage>
</organism>
<dbReference type="Proteomes" id="UP001404845">
    <property type="component" value="Unassembled WGS sequence"/>
</dbReference>
<comment type="caution">
    <text evidence="1">The sequence shown here is derived from an EMBL/GenBank/DDBJ whole genome shotgun (WGS) entry which is preliminary data.</text>
</comment>
<protein>
    <submittedName>
        <fullName evidence="1">Uncharacterized protein</fullName>
    </submittedName>
</protein>
<sequence>MKQNHRKTNKDPIPASVLPYLLRYAYACEGFFMDLSARSLAGALPDEDRRHINSTVWACGTFDPTRFGLQVGFEFEDKRFEIASVPLLAPWWDRFVKGEHGDATAFLPALAGLRMVIAALETGIRFQGIQ</sequence>
<dbReference type="RefSeq" id="WP_345970359.1">
    <property type="nucleotide sequence ID" value="NZ_JAQYXL010000001.1"/>
</dbReference>
<proteinExistence type="predicted"/>
<name>A0ABU9Z742_9HYPH</name>
<evidence type="ECO:0000313" key="1">
    <source>
        <dbReference type="EMBL" id="MEN3227164.1"/>
    </source>
</evidence>
<gene>
    <name evidence="1" type="ORF">PUR21_05750</name>
</gene>
<keyword evidence="2" id="KW-1185">Reference proteome</keyword>
<reference evidence="1 2" key="1">
    <citation type="journal article" date="2023" name="PLoS ONE">
        <title>Complete genome assembly of Hawai'i environmental nontuberculous mycobacteria reveals unexpected co-isolation with methylobacteria.</title>
        <authorList>
            <person name="Hendrix J."/>
            <person name="Epperson L.E."/>
            <person name="Tong E.I."/>
            <person name="Chan Y.L."/>
            <person name="Hasan N.A."/>
            <person name="Dawrs S.N."/>
            <person name="Norton G.J."/>
            <person name="Virdi R."/>
            <person name="Crooks J.L."/>
            <person name="Chan E.D."/>
            <person name="Honda J.R."/>
            <person name="Strong M."/>
        </authorList>
    </citation>
    <scope>NUCLEOTIDE SEQUENCE [LARGE SCALE GENOMIC DNA]</scope>
    <source>
        <strain evidence="1 2">NJH_HI01</strain>
    </source>
</reference>